<dbReference type="GO" id="GO:0034702">
    <property type="term" value="C:monoatomic ion channel complex"/>
    <property type="evidence" value="ECO:0007669"/>
    <property type="project" value="UniProtKB-KW"/>
</dbReference>
<evidence type="ECO:0000256" key="15">
    <source>
        <dbReference type="RuleBase" id="RU003857"/>
    </source>
</evidence>
<dbReference type="Gene3D" id="1.10.287.70">
    <property type="match status" value="1"/>
</dbReference>
<dbReference type="EnsemblMetazoa" id="G13529.3">
    <property type="protein sequence ID" value="G13529.3:cds"/>
    <property type="gene ID" value="G13529"/>
</dbReference>
<dbReference type="PRINTS" id="PR01588">
    <property type="entry name" value="THIKCHANNEL"/>
</dbReference>
<dbReference type="PRINTS" id="PR01333">
    <property type="entry name" value="2POREKCHANEL"/>
</dbReference>
<dbReference type="PANTHER" id="PTHR11003:SF10">
    <property type="entry name" value="POTASSIUM CHANNEL DOMAIN-CONTAINING PROTEIN"/>
    <property type="match status" value="1"/>
</dbReference>
<keyword evidence="20" id="KW-1185">Reference proteome</keyword>
<evidence type="ECO:0000256" key="13">
    <source>
        <dbReference type="ARBA" id="ARBA00023303"/>
    </source>
</evidence>
<dbReference type="GO" id="GO:0005886">
    <property type="term" value="C:plasma membrane"/>
    <property type="evidence" value="ECO:0007669"/>
    <property type="project" value="UniProtKB-SubCell"/>
</dbReference>
<evidence type="ECO:0000256" key="4">
    <source>
        <dbReference type="ARBA" id="ARBA00022538"/>
    </source>
</evidence>
<dbReference type="InterPro" id="IPR003280">
    <property type="entry name" value="2pore_dom_K_chnl"/>
</dbReference>
<dbReference type="Proteomes" id="UP000005408">
    <property type="component" value="Unassembled WGS sequence"/>
</dbReference>
<reference evidence="19" key="1">
    <citation type="submission" date="2022-08" db="UniProtKB">
        <authorList>
            <consortium name="EnsemblMetazoa"/>
        </authorList>
    </citation>
    <scope>IDENTIFICATION</scope>
    <source>
        <strain evidence="19">05x7-T-G4-1.051#20</strain>
    </source>
</reference>
<dbReference type="SMR" id="A0A8W8ICD3"/>
<evidence type="ECO:0000256" key="2">
    <source>
        <dbReference type="ARBA" id="ARBA00022448"/>
    </source>
</evidence>
<sequence>MVSLRAAMTRPTQHGCCTLLHLREDNARFILLFVVLLLYMFAGAFLFMSLEQENEQKEKQDFQNYLEEFYSRNPDVNKTELEGLLKRYGAAETAGYVGNKRPRWDFSGSFYFVGTVISTIGFGMTTPRTVPGKIVLIFYGFFGCASAILFFNLFLERIITFLAYILRAVHEREMRRKSGGNGSRDSRDRRSSQTSDDDHLDTWKPSVYWVMLILLLGAIIVACCASAMYHPVENWTYFDAIYFCFVTFATIGFGDLVVSQKSDYDYVQLYRIGNFIFIVIGCCCIYSLFNVTSIVIKQFLNWLIQKMNCRCRRRPKKSTGRRNAITPGHLQRHSKSNGSTKAHSVTVEPDSDSEGRRNSDEMISMRDFLNANKISLAMMQKQLWETSQRGGGGGGVSNGGGFQGPVGPLAILDRKLGQEEAYCDKNCPKVVRKTAIGNHYSCVISQQRRVFNYLVTKHSDHPL</sequence>
<evidence type="ECO:0000256" key="16">
    <source>
        <dbReference type="SAM" id="MobiDB-lite"/>
    </source>
</evidence>
<dbReference type="GO" id="GO:0022841">
    <property type="term" value="F:potassium ion leak channel activity"/>
    <property type="evidence" value="ECO:0007669"/>
    <property type="project" value="TreeGrafter"/>
</dbReference>
<keyword evidence="3" id="KW-1003">Cell membrane</keyword>
<evidence type="ECO:0000256" key="14">
    <source>
        <dbReference type="ARBA" id="ARBA00034430"/>
    </source>
</evidence>
<feature type="compositionally biased region" description="Basic and acidic residues" evidence="16">
    <location>
        <begin position="184"/>
        <end position="198"/>
    </location>
</feature>
<evidence type="ECO:0000256" key="7">
    <source>
        <dbReference type="ARBA" id="ARBA00022826"/>
    </source>
</evidence>
<feature type="transmembrane region" description="Helical" evidence="17">
    <location>
        <begin position="29"/>
        <end position="50"/>
    </location>
</feature>
<feature type="transmembrane region" description="Helical" evidence="17">
    <location>
        <begin position="269"/>
        <end position="289"/>
    </location>
</feature>
<feature type="domain" description="Potassium channel" evidence="18">
    <location>
        <begin position="100"/>
        <end position="158"/>
    </location>
</feature>
<keyword evidence="2 15" id="KW-0813">Transport</keyword>
<accession>A0A8W8ICD3</accession>
<evidence type="ECO:0000256" key="8">
    <source>
        <dbReference type="ARBA" id="ARBA00022882"/>
    </source>
</evidence>
<dbReference type="SUPFAM" id="SSF81324">
    <property type="entry name" value="Voltage-gated potassium channels"/>
    <property type="match status" value="2"/>
</dbReference>
<keyword evidence="10 17" id="KW-1133">Transmembrane helix</keyword>
<evidence type="ECO:0000256" key="17">
    <source>
        <dbReference type="SAM" id="Phobius"/>
    </source>
</evidence>
<feature type="transmembrane region" description="Helical" evidence="17">
    <location>
        <begin position="235"/>
        <end position="257"/>
    </location>
</feature>
<dbReference type="Pfam" id="PF07885">
    <property type="entry name" value="Ion_trans_2"/>
    <property type="match status" value="2"/>
</dbReference>
<keyword evidence="9" id="KW-0630">Potassium</keyword>
<keyword evidence="6" id="KW-0479">Metal-binding</keyword>
<evidence type="ECO:0000256" key="1">
    <source>
        <dbReference type="ARBA" id="ARBA00004651"/>
    </source>
</evidence>
<feature type="domain" description="Potassium channel" evidence="18">
    <location>
        <begin position="210"/>
        <end position="296"/>
    </location>
</feature>
<dbReference type="GO" id="GO:0030322">
    <property type="term" value="P:stabilization of membrane potential"/>
    <property type="evidence" value="ECO:0007669"/>
    <property type="project" value="TreeGrafter"/>
</dbReference>
<dbReference type="AlphaFoldDB" id="A0A8W8ICD3"/>
<name>A0A8W8ICD3_MAGGI</name>
<feature type="region of interest" description="Disordered" evidence="16">
    <location>
        <begin position="176"/>
        <end position="198"/>
    </location>
</feature>
<keyword evidence="12 17" id="KW-0472">Membrane</keyword>
<dbReference type="PANTHER" id="PTHR11003">
    <property type="entry name" value="POTASSIUM CHANNEL, SUBFAMILY K"/>
    <property type="match status" value="1"/>
</dbReference>
<evidence type="ECO:0000256" key="6">
    <source>
        <dbReference type="ARBA" id="ARBA00022723"/>
    </source>
</evidence>
<proteinExistence type="inferred from homology"/>
<keyword evidence="13 15" id="KW-0407">Ion channel</keyword>
<keyword evidence="5 15" id="KW-0812">Transmembrane</keyword>
<evidence type="ECO:0000256" key="9">
    <source>
        <dbReference type="ARBA" id="ARBA00022958"/>
    </source>
</evidence>
<evidence type="ECO:0000256" key="12">
    <source>
        <dbReference type="ARBA" id="ARBA00023136"/>
    </source>
</evidence>
<feature type="region of interest" description="Disordered" evidence="16">
    <location>
        <begin position="314"/>
        <end position="359"/>
    </location>
</feature>
<feature type="transmembrane region" description="Helical" evidence="17">
    <location>
        <begin position="136"/>
        <end position="166"/>
    </location>
</feature>
<evidence type="ECO:0000256" key="3">
    <source>
        <dbReference type="ARBA" id="ARBA00022475"/>
    </source>
</evidence>
<keyword evidence="7" id="KW-0631">Potassium channel</keyword>
<dbReference type="InterPro" id="IPR005410">
    <property type="entry name" value="2pore_dom_K_chnl_THIK"/>
</dbReference>
<feature type="transmembrane region" description="Helical" evidence="17">
    <location>
        <begin position="110"/>
        <end position="130"/>
    </location>
</feature>
<protein>
    <recommendedName>
        <fullName evidence="18">Potassium channel domain-containing protein</fullName>
    </recommendedName>
</protein>
<comment type="similarity">
    <text evidence="15">Belongs to the two pore domain potassium channel (TC 1.A.1.8) family.</text>
</comment>
<evidence type="ECO:0000313" key="20">
    <source>
        <dbReference type="Proteomes" id="UP000005408"/>
    </source>
</evidence>
<evidence type="ECO:0000256" key="11">
    <source>
        <dbReference type="ARBA" id="ARBA00023065"/>
    </source>
</evidence>
<comment type="catalytic activity">
    <reaction evidence="14">
        <text>K(+)(in) = K(+)(out)</text>
        <dbReference type="Rhea" id="RHEA:29463"/>
        <dbReference type="ChEBI" id="CHEBI:29103"/>
    </reaction>
</comment>
<dbReference type="InterPro" id="IPR013099">
    <property type="entry name" value="K_chnl_dom"/>
</dbReference>
<organism evidence="19 20">
    <name type="scientific">Magallana gigas</name>
    <name type="common">Pacific oyster</name>
    <name type="synonym">Crassostrea gigas</name>
    <dbReference type="NCBI Taxonomy" id="29159"/>
    <lineage>
        <taxon>Eukaryota</taxon>
        <taxon>Metazoa</taxon>
        <taxon>Spiralia</taxon>
        <taxon>Lophotrochozoa</taxon>
        <taxon>Mollusca</taxon>
        <taxon>Bivalvia</taxon>
        <taxon>Autobranchia</taxon>
        <taxon>Pteriomorphia</taxon>
        <taxon>Ostreida</taxon>
        <taxon>Ostreoidea</taxon>
        <taxon>Ostreidae</taxon>
        <taxon>Magallana</taxon>
    </lineage>
</organism>
<feature type="transmembrane region" description="Helical" evidence="17">
    <location>
        <begin position="207"/>
        <end position="229"/>
    </location>
</feature>
<dbReference type="FunFam" id="1.10.287.70:FF:000070">
    <property type="entry name" value="Potassium channel, subfamily K, member 12 like"/>
    <property type="match status" value="1"/>
</dbReference>
<keyword evidence="8" id="KW-0851">Voltage-gated channel</keyword>
<evidence type="ECO:0000256" key="5">
    <source>
        <dbReference type="ARBA" id="ARBA00022692"/>
    </source>
</evidence>
<comment type="subcellular location">
    <subcellularLocation>
        <location evidence="1">Cell membrane</location>
        <topology evidence="1">Multi-pass membrane protein</topology>
    </subcellularLocation>
</comment>
<keyword evidence="11 15" id="KW-0406">Ion transport</keyword>
<dbReference type="GO" id="GO:0046872">
    <property type="term" value="F:metal ion binding"/>
    <property type="evidence" value="ECO:0007669"/>
    <property type="project" value="UniProtKB-KW"/>
</dbReference>
<keyword evidence="4" id="KW-0633">Potassium transport</keyword>
<dbReference type="GO" id="GO:0015271">
    <property type="term" value="F:outward rectifier potassium channel activity"/>
    <property type="evidence" value="ECO:0007669"/>
    <property type="project" value="TreeGrafter"/>
</dbReference>
<evidence type="ECO:0000256" key="10">
    <source>
        <dbReference type="ARBA" id="ARBA00022989"/>
    </source>
</evidence>
<evidence type="ECO:0000313" key="19">
    <source>
        <dbReference type="EnsemblMetazoa" id="G13529.3:cds"/>
    </source>
</evidence>
<evidence type="ECO:0000259" key="18">
    <source>
        <dbReference type="Pfam" id="PF07885"/>
    </source>
</evidence>